<dbReference type="RefSeq" id="WP_163053480.1">
    <property type="nucleotide sequence ID" value="NZ_BAAAMX010000026.1"/>
</dbReference>
<keyword evidence="2" id="KW-1133">Transmembrane helix</keyword>
<evidence type="ECO:0000313" key="4">
    <source>
        <dbReference type="Proteomes" id="UP000475532"/>
    </source>
</evidence>
<comment type="caution">
    <text evidence="3">The sequence shown here is derived from an EMBL/GenBank/DDBJ whole genome shotgun (WGS) entry which is preliminary data.</text>
</comment>
<name>A0A6L9QB51_9ACTN</name>
<keyword evidence="2" id="KW-0812">Transmembrane</keyword>
<protein>
    <submittedName>
        <fullName evidence="3">Uncharacterized protein</fullName>
    </submittedName>
</protein>
<keyword evidence="2" id="KW-0472">Membrane</keyword>
<gene>
    <name evidence="3" type="ORF">G3I70_05075</name>
</gene>
<dbReference type="EMBL" id="JAAGLI010000123">
    <property type="protein sequence ID" value="NEA21873.1"/>
    <property type="molecule type" value="Genomic_DNA"/>
</dbReference>
<accession>A0A6L9QB51</accession>
<feature type="transmembrane region" description="Helical" evidence="2">
    <location>
        <begin position="6"/>
        <end position="24"/>
    </location>
</feature>
<sequence length="58" mass="6122">MTILSGLLGLVAIAMMATLAVLAVRRDRDIRHNAPGATLRNATVRGRAGDRSTPPAVR</sequence>
<feature type="region of interest" description="Disordered" evidence="1">
    <location>
        <begin position="34"/>
        <end position="58"/>
    </location>
</feature>
<reference evidence="3 4" key="1">
    <citation type="submission" date="2020-01" db="EMBL/GenBank/DDBJ databases">
        <title>Insect and environment-associated Actinomycetes.</title>
        <authorList>
            <person name="Currrie C."/>
            <person name="Chevrette M."/>
            <person name="Carlson C."/>
            <person name="Stubbendieck R."/>
            <person name="Wendt-Pienkowski E."/>
        </authorList>
    </citation>
    <scope>NUCLEOTIDE SEQUENCE [LARGE SCALE GENOMIC DNA]</scope>
    <source>
        <strain evidence="3 4">SID10258</strain>
    </source>
</reference>
<evidence type="ECO:0000256" key="2">
    <source>
        <dbReference type="SAM" id="Phobius"/>
    </source>
</evidence>
<organism evidence="3 4">
    <name type="scientific">Actinomadura bangladeshensis</name>
    <dbReference type="NCBI Taxonomy" id="453573"/>
    <lineage>
        <taxon>Bacteria</taxon>
        <taxon>Bacillati</taxon>
        <taxon>Actinomycetota</taxon>
        <taxon>Actinomycetes</taxon>
        <taxon>Streptosporangiales</taxon>
        <taxon>Thermomonosporaceae</taxon>
        <taxon>Actinomadura</taxon>
    </lineage>
</organism>
<dbReference type="Proteomes" id="UP000475532">
    <property type="component" value="Unassembled WGS sequence"/>
</dbReference>
<proteinExistence type="predicted"/>
<evidence type="ECO:0000256" key="1">
    <source>
        <dbReference type="SAM" id="MobiDB-lite"/>
    </source>
</evidence>
<dbReference type="AlphaFoldDB" id="A0A6L9QB51"/>
<evidence type="ECO:0000313" key="3">
    <source>
        <dbReference type="EMBL" id="NEA21873.1"/>
    </source>
</evidence>